<dbReference type="AlphaFoldDB" id="A0AA42CEC0"/>
<evidence type="ECO:0000256" key="2">
    <source>
        <dbReference type="ARBA" id="ARBA00004418"/>
    </source>
</evidence>
<evidence type="ECO:0000256" key="8">
    <source>
        <dbReference type="ARBA" id="ARBA00022737"/>
    </source>
</evidence>
<dbReference type="InterPro" id="IPR011782">
    <property type="entry name" value="Pept_S1C_Do"/>
</dbReference>
<accession>A0AA42CEC0</accession>
<feature type="binding site" evidence="15">
    <location>
        <begin position="231"/>
        <end position="233"/>
    </location>
    <ligand>
        <name>substrate</name>
    </ligand>
</feature>
<keyword evidence="11" id="KW-0720">Serine protease</keyword>
<dbReference type="InterPro" id="IPR009003">
    <property type="entry name" value="Peptidase_S1_PA"/>
</dbReference>
<sequence>MRLLPTRTFRAAALAVSAIVAVPALPAFAPQAEARSAPESFADLAAKLLPGVVNISSSQTLQARGEGRGPEFPVFPPGSPFEQFFKDFMERNRPNGQRGDRSPQAPRRAQSLGSGFIVDPSGIVVTNNHVIDGADEITVILQDNTNLKATVIGRDERTDIAVLKVNSDKPLAAVTFGDSDKARVGDWVVAIGNPFGLGGSVTAGIVSARGRNIEQGPYDNFIQTDAAINKGNSGGPLFNMDGEVIGINTAIYSPSGGSIGIGFSIPANMAKNVVAQLRDYGRARRGWLGVRIQQVTPDIAESVGLKEPAGAMVAGVNEGGPADKAKLRNGDIILKFADQSVKEMRNLPLIVAQTDIGKQVPLVVWRDGKEMTLQATVGELPDDQKVAAATPDKAAPTKSLELSGLGIKLAEITAETRDKFQLSQDQKGVLITDVDNGTPAADRGLKPGDIIVEVQQEEVKTPADVRDRVEKVRKSNRKSVLMLVQTNDGLRWVPLSLAPNPDRKPG</sequence>
<protein>
    <recommendedName>
        <fullName evidence="5">Probable periplasmic serine endoprotease DegP-like</fullName>
        <ecNumber evidence="4">3.4.21.107</ecNumber>
    </recommendedName>
    <alternativeName>
        <fullName evidence="13">Protease Do</fullName>
    </alternativeName>
</protein>
<name>A0AA42CEC0_9PROT</name>
<dbReference type="EMBL" id="JAPDNT010000012">
    <property type="protein sequence ID" value="MCW3475863.1"/>
    <property type="molecule type" value="Genomic_DNA"/>
</dbReference>
<evidence type="ECO:0000256" key="15">
    <source>
        <dbReference type="PIRSR" id="PIRSR611782-2"/>
    </source>
</evidence>
<comment type="similarity">
    <text evidence="3">Belongs to the peptidase S1C family.</text>
</comment>
<comment type="subcellular location">
    <subcellularLocation>
        <location evidence="2">Periplasm</location>
    </subcellularLocation>
</comment>
<proteinExistence type="inferred from homology"/>
<evidence type="ECO:0000256" key="17">
    <source>
        <dbReference type="SAM" id="SignalP"/>
    </source>
</evidence>
<dbReference type="Pfam" id="PF13365">
    <property type="entry name" value="Trypsin_2"/>
    <property type="match status" value="1"/>
</dbReference>
<feature type="compositionally biased region" description="Basic and acidic residues" evidence="16">
    <location>
        <begin position="91"/>
        <end position="101"/>
    </location>
</feature>
<organism evidence="19 20">
    <name type="scientific">Limobrevibacterium gyesilva</name>
    <dbReference type="NCBI Taxonomy" id="2991712"/>
    <lineage>
        <taxon>Bacteria</taxon>
        <taxon>Pseudomonadati</taxon>
        <taxon>Pseudomonadota</taxon>
        <taxon>Alphaproteobacteria</taxon>
        <taxon>Acetobacterales</taxon>
        <taxon>Acetobacteraceae</taxon>
        <taxon>Limobrevibacterium</taxon>
    </lineage>
</organism>
<dbReference type="PROSITE" id="PS50106">
    <property type="entry name" value="PDZ"/>
    <property type="match status" value="2"/>
</dbReference>
<evidence type="ECO:0000313" key="20">
    <source>
        <dbReference type="Proteomes" id="UP001165679"/>
    </source>
</evidence>
<evidence type="ECO:0000256" key="4">
    <source>
        <dbReference type="ARBA" id="ARBA00013035"/>
    </source>
</evidence>
<evidence type="ECO:0000256" key="5">
    <source>
        <dbReference type="ARBA" id="ARBA00013958"/>
    </source>
</evidence>
<evidence type="ECO:0000256" key="10">
    <source>
        <dbReference type="ARBA" id="ARBA00022801"/>
    </source>
</evidence>
<feature type="binding site" evidence="15">
    <location>
        <position position="129"/>
    </location>
    <ligand>
        <name>substrate</name>
    </ligand>
</feature>
<feature type="active site" description="Charge relay system" evidence="14">
    <location>
        <position position="159"/>
    </location>
</feature>
<comment type="caution">
    <text evidence="19">The sequence shown here is derived from an EMBL/GenBank/DDBJ whole genome shotgun (WGS) entry which is preliminary data.</text>
</comment>
<keyword evidence="9" id="KW-0574">Periplasm</keyword>
<dbReference type="InterPro" id="IPR036034">
    <property type="entry name" value="PDZ_sf"/>
</dbReference>
<evidence type="ECO:0000256" key="7">
    <source>
        <dbReference type="ARBA" id="ARBA00022729"/>
    </source>
</evidence>
<dbReference type="RefSeq" id="WP_264714592.1">
    <property type="nucleotide sequence ID" value="NZ_JAPDNT010000012.1"/>
</dbReference>
<evidence type="ECO:0000256" key="9">
    <source>
        <dbReference type="ARBA" id="ARBA00022764"/>
    </source>
</evidence>
<dbReference type="Proteomes" id="UP001165679">
    <property type="component" value="Unassembled WGS sequence"/>
</dbReference>
<dbReference type="Gene3D" id="2.40.10.120">
    <property type="match status" value="1"/>
</dbReference>
<feature type="domain" description="PDZ" evidence="18">
    <location>
        <begin position="405"/>
        <end position="487"/>
    </location>
</feature>
<feature type="active site" description="Charge relay system" evidence="14">
    <location>
        <position position="233"/>
    </location>
</feature>
<keyword evidence="10" id="KW-0378">Hydrolase</keyword>
<dbReference type="PANTHER" id="PTHR22939">
    <property type="entry name" value="SERINE PROTEASE FAMILY S1C HTRA-RELATED"/>
    <property type="match status" value="1"/>
</dbReference>
<evidence type="ECO:0000256" key="16">
    <source>
        <dbReference type="SAM" id="MobiDB-lite"/>
    </source>
</evidence>
<evidence type="ECO:0000256" key="6">
    <source>
        <dbReference type="ARBA" id="ARBA00022670"/>
    </source>
</evidence>
<evidence type="ECO:0000256" key="14">
    <source>
        <dbReference type="PIRSR" id="PIRSR611782-1"/>
    </source>
</evidence>
<comment type="catalytic activity">
    <reaction evidence="1">
        <text>Acts on substrates that are at least partially unfolded. The cleavage site P1 residue is normally between a pair of hydrophobic residues, such as Val-|-Val.</text>
        <dbReference type="EC" id="3.4.21.107"/>
    </reaction>
</comment>
<dbReference type="CDD" id="cd10839">
    <property type="entry name" value="cpPDZ1_DegP-like"/>
    <property type="match status" value="1"/>
</dbReference>
<dbReference type="Gene3D" id="2.30.42.10">
    <property type="match status" value="2"/>
</dbReference>
<evidence type="ECO:0000256" key="1">
    <source>
        <dbReference type="ARBA" id="ARBA00001772"/>
    </source>
</evidence>
<dbReference type="GO" id="GO:0004252">
    <property type="term" value="F:serine-type endopeptidase activity"/>
    <property type="evidence" value="ECO:0007669"/>
    <property type="project" value="InterPro"/>
</dbReference>
<reference evidence="19" key="2">
    <citation type="submission" date="2022-10" db="EMBL/GenBank/DDBJ databases">
        <authorList>
            <person name="Trinh H.N."/>
        </authorList>
    </citation>
    <scope>NUCLEOTIDE SEQUENCE</scope>
    <source>
        <strain evidence="19">RN2-1</strain>
    </source>
</reference>
<feature type="active site" description="Charge relay system" evidence="14">
    <location>
        <position position="129"/>
    </location>
</feature>
<keyword evidence="12" id="KW-0346">Stress response</keyword>
<keyword evidence="8" id="KW-0677">Repeat</keyword>
<dbReference type="FunFam" id="2.40.10.120:FF:000007">
    <property type="entry name" value="Periplasmic serine endoprotease DegP-like"/>
    <property type="match status" value="1"/>
</dbReference>
<feature type="domain" description="PDZ" evidence="18">
    <location>
        <begin position="277"/>
        <end position="368"/>
    </location>
</feature>
<dbReference type="SUPFAM" id="SSF50156">
    <property type="entry name" value="PDZ domain-like"/>
    <property type="match status" value="2"/>
</dbReference>
<keyword evidence="6" id="KW-0645">Protease</keyword>
<keyword evidence="7 17" id="KW-0732">Signal</keyword>
<dbReference type="GO" id="GO:0042597">
    <property type="term" value="C:periplasmic space"/>
    <property type="evidence" value="ECO:0007669"/>
    <property type="project" value="UniProtKB-SubCell"/>
</dbReference>
<reference evidence="19" key="1">
    <citation type="submission" date="2022-09" db="EMBL/GenBank/DDBJ databases">
        <title>Rhodovastum sp. nov. RN2-1 isolated from soil in Seongnam, South Korea.</title>
        <authorList>
            <person name="Le N.T."/>
        </authorList>
    </citation>
    <scope>NUCLEOTIDE SEQUENCE</scope>
    <source>
        <strain evidence="19">RN2-1</strain>
    </source>
</reference>
<dbReference type="InterPro" id="IPR001478">
    <property type="entry name" value="PDZ"/>
</dbReference>
<evidence type="ECO:0000256" key="13">
    <source>
        <dbReference type="ARBA" id="ARBA00032850"/>
    </source>
</evidence>
<dbReference type="EC" id="3.4.21.107" evidence="4"/>
<dbReference type="Pfam" id="PF13180">
    <property type="entry name" value="PDZ_2"/>
    <property type="match status" value="2"/>
</dbReference>
<evidence type="ECO:0000256" key="12">
    <source>
        <dbReference type="ARBA" id="ARBA00023016"/>
    </source>
</evidence>
<gene>
    <name evidence="19" type="ORF">OL599_14885</name>
</gene>
<evidence type="ECO:0000256" key="3">
    <source>
        <dbReference type="ARBA" id="ARBA00010541"/>
    </source>
</evidence>
<evidence type="ECO:0000259" key="18">
    <source>
        <dbReference type="PROSITE" id="PS50106"/>
    </source>
</evidence>
<dbReference type="SUPFAM" id="SSF50494">
    <property type="entry name" value="Trypsin-like serine proteases"/>
    <property type="match status" value="1"/>
</dbReference>
<keyword evidence="20" id="KW-1185">Reference proteome</keyword>
<feature type="binding site" evidence="15">
    <location>
        <position position="159"/>
    </location>
    <ligand>
        <name>substrate</name>
    </ligand>
</feature>
<dbReference type="PANTHER" id="PTHR22939:SF130">
    <property type="entry name" value="PERIPLASMIC SERINE ENDOPROTEASE DEGP-LIKE-RELATED"/>
    <property type="match status" value="1"/>
</dbReference>
<dbReference type="GO" id="GO:0006508">
    <property type="term" value="P:proteolysis"/>
    <property type="evidence" value="ECO:0007669"/>
    <property type="project" value="UniProtKB-KW"/>
</dbReference>
<feature type="region of interest" description="Disordered" evidence="16">
    <location>
        <begin position="91"/>
        <end position="113"/>
    </location>
</feature>
<feature type="signal peptide" evidence="17">
    <location>
        <begin position="1"/>
        <end position="29"/>
    </location>
</feature>
<evidence type="ECO:0000256" key="11">
    <source>
        <dbReference type="ARBA" id="ARBA00022825"/>
    </source>
</evidence>
<feature type="chain" id="PRO_5041418184" description="Probable periplasmic serine endoprotease DegP-like" evidence="17">
    <location>
        <begin position="30"/>
        <end position="506"/>
    </location>
</feature>
<evidence type="ECO:0000313" key="19">
    <source>
        <dbReference type="EMBL" id="MCW3475863.1"/>
    </source>
</evidence>
<dbReference type="SMART" id="SM00228">
    <property type="entry name" value="PDZ"/>
    <property type="match status" value="2"/>
</dbReference>
<dbReference type="NCBIfam" id="TIGR02037">
    <property type="entry name" value="degP_htrA_DO"/>
    <property type="match status" value="1"/>
</dbReference>
<dbReference type="PRINTS" id="PR00834">
    <property type="entry name" value="PROTEASES2C"/>
</dbReference>
<dbReference type="InterPro" id="IPR001940">
    <property type="entry name" value="Peptidase_S1C"/>
</dbReference>